<gene>
    <name evidence="2" type="ORF">DQ384_07105</name>
</gene>
<dbReference type="InterPro" id="IPR011051">
    <property type="entry name" value="RmlC_Cupin_sf"/>
</dbReference>
<dbReference type="AlphaFoldDB" id="A0A367FPQ6"/>
<sequence length="111" mass="12207">MILPRLGFEALPREFEALDEWAASLGPFEGDSPFSMARFTLASGGSTPPDSHAVQEMWLILDGAGTVRYEGRPYEVGKGDLLGFAPFTEHVALADRGVPMSVLSIWWHKSR</sequence>
<evidence type="ECO:0000259" key="1">
    <source>
        <dbReference type="Pfam" id="PF07883"/>
    </source>
</evidence>
<dbReference type="RefSeq" id="WP_114027876.1">
    <property type="nucleotide sequence ID" value="NZ_QOIL01000003.1"/>
</dbReference>
<dbReference type="Proteomes" id="UP000253094">
    <property type="component" value="Unassembled WGS sequence"/>
</dbReference>
<feature type="domain" description="Cupin type-2" evidence="1">
    <location>
        <begin position="38"/>
        <end position="106"/>
    </location>
</feature>
<name>A0A367FPQ6_9ACTN</name>
<proteinExistence type="predicted"/>
<dbReference type="EMBL" id="QOIL01000003">
    <property type="protein sequence ID" value="RCG32261.1"/>
    <property type="molecule type" value="Genomic_DNA"/>
</dbReference>
<protein>
    <submittedName>
        <fullName evidence="2">Cupin domain-containing protein</fullName>
    </submittedName>
</protein>
<accession>A0A367FPQ6</accession>
<organism evidence="2 3">
    <name type="scientific">Sphaerisporangium album</name>
    <dbReference type="NCBI Taxonomy" id="509200"/>
    <lineage>
        <taxon>Bacteria</taxon>
        <taxon>Bacillati</taxon>
        <taxon>Actinomycetota</taxon>
        <taxon>Actinomycetes</taxon>
        <taxon>Streptosporangiales</taxon>
        <taxon>Streptosporangiaceae</taxon>
        <taxon>Sphaerisporangium</taxon>
    </lineage>
</organism>
<dbReference type="InterPro" id="IPR014710">
    <property type="entry name" value="RmlC-like_jellyroll"/>
</dbReference>
<dbReference type="Gene3D" id="2.60.120.10">
    <property type="entry name" value="Jelly Rolls"/>
    <property type="match status" value="1"/>
</dbReference>
<keyword evidence="3" id="KW-1185">Reference proteome</keyword>
<evidence type="ECO:0000313" key="2">
    <source>
        <dbReference type="EMBL" id="RCG32261.1"/>
    </source>
</evidence>
<evidence type="ECO:0000313" key="3">
    <source>
        <dbReference type="Proteomes" id="UP000253094"/>
    </source>
</evidence>
<dbReference type="InterPro" id="IPR013096">
    <property type="entry name" value="Cupin_2"/>
</dbReference>
<dbReference type="OrthoDB" id="5243731at2"/>
<dbReference type="Pfam" id="PF07883">
    <property type="entry name" value="Cupin_2"/>
    <property type="match status" value="1"/>
</dbReference>
<dbReference type="SUPFAM" id="SSF51182">
    <property type="entry name" value="RmlC-like cupins"/>
    <property type="match status" value="1"/>
</dbReference>
<comment type="caution">
    <text evidence="2">The sequence shown here is derived from an EMBL/GenBank/DDBJ whole genome shotgun (WGS) entry which is preliminary data.</text>
</comment>
<reference evidence="2 3" key="1">
    <citation type="submission" date="2018-06" db="EMBL/GenBank/DDBJ databases">
        <title>Sphaerisporangium craniellae sp. nov., isolated from a marine sponge in the South China Sea.</title>
        <authorList>
            <person name="Li L."/>
        </authorList>
    </citation>
    <scope>NUCLEOTIDE SEQUENCE [LARGE SCALE GENOMIC DNA]</scope>
    <source>
        <strain evidence="2 3">CCTCC AA 208026</strain>
    </source>
</reference>